<proteinExistence type="predicted"/>
<feature type="transmembrane region" description="Helical" evidence="1">
    <location>
        <begin position="734"/>
        <end position="754"/>
    </location>
</feature>
<feature type="domain" description="RamC N-terminal" evidence="2">
    <location>
        <begin position="48"/>
        <end position="197"/>
    </location>
</feature>
<accession>A0AAW6XMA3</accession>
<dbReference type="AlphaFoldDB" id="A0AAW6XMA3"/>
<comment type="caution">
    <text evidence="3">The sequence shown here is derived from an EMBL/GenBank/DDBJ whole genome shotgun (WGS) entry which is preliminary data.</text>
</comment>
<gene>
    <name evidence="3" type="ORF">QP235_08190</name>
</gene>
<dbReference type="Gene3D" id="1.10.510.10">
    <property type="entry name" value="Transferase(Phosphotransferase) domain 1"/>
    <property type="match status" value="1"/>
</dbReference>
<evidence type="ECO:0000313" key="4">
    <source>
        <dbReference type="Proteomes" id="UP001230300"/>
    </source>
</evidence>
<keyword evidence="1" id="KW-0812">Transmembrane</keyword>
<evidence type="ECO:0000256" key="1">
    <source>
        <dbReference type="SAM" id="Phobius"/>
    </source>
</evidence>
<dbReference type="RefSeq" id="WP_101887356.1">
    <property type="nucleotide sequence ID" value="NZ_JASOGN010000033.1"/>
</dbReference>
<dbReference type="Gene3D" id="1.50.10.20">
    <property type="match status" value="1"/>
</dbReference>
<dbReference type="Pfam" id="PF25816">
    <property type="entry name" value="RamC_N"/>
    <property type="match status" value="1"/>
</dbReference>
<evidence type="ECO:0000259" key="2">
    <source>
        <dbReference type="Pfam" id="PF25816"/>
    </source>
</evidence>
<dbReference type="EMBL" id="JASOGN010000033">
    <property type="protein sequence ID" value="MDK6503158.1"/>
    <property type="molecule type" value="Genomic_DNA"/>
</dbReference>
<dbReference type="Proteomes" id="UP001230300">
    <property type="component" value="Unassembled WGS sequence"/>
</dbReference>
<name>A0AAW6XMA3_9LACO</name>
<dbReference type="InterPro" id="IPR057929">
    <property type="entry name" value="RamC_N"/>
</dbReference>
<protein>
    <recommendedName>
        <fullName evidence="2">RamC N-terminal domain-containing protein</fullName>
    </recommendedName>
</protein>
<sequence length="830" mass="95892">MRELDKNLNENIDKNNTYHQFDFLKGITFRGTEIKNNYFLNINFHHVMAISGWKIHISPTLADYNHVLRIVNNICQKWKTNYKFIDTIEGYKLFTSKNVPSSQFGKIITIYPNNIQEFINLLNYFYEYFGKLKGMIVPTDHIFRGSTIINYRYGGINPIVKINEENDIKSYIFDGNGNLTEDVRKPYFELLSGMVNPIKEKYTVQSPALTFKGEENGTVVKIKKIIRQIASGNIYLGEVNKKEVIVKQAKFGALAEENSPYGTAILLKKNERLFLIKSKIKNIPEYIDYFTLGDDYFLIESKIDGINLRKYSALSDLVKPGNSNKQKENISKLNLIFYKLKQLQDRIHEQGFIIGDVSPDNFVISHDKVYLVDCETVHPIGDKRKYLKLDTKIFANNIKPDCCDYQKDDYKLGMTMFWVLTQKNKEINNNWILINYYLDLVERKYPDLEKTKNLILSLIEPYIVKNKKKNYPVDKVIDMLKRQLLDKLKFNNSFITTPYVQSNLSLLNGVSGILLYSKKKGLLKDEDEHRWEKYILNTYKQAFTGIGLFFGKMGIAITLAELETPFERNKPLIDLLYKLKTEKLNLSPNLANGISGLLVGFYFLSKFEGYPNFSSVKKNLIKLLMKNYETNENGMEYGKLGVLMAIKFLQKKDKIFSKECKSDVINKIKNKVDKVIRDTTDGKNFLGIVEDSKHKIVYPNIMTGGAGVLLYYLFFDSNDVNISHILKLYDVPFMANNGISYGVAGFILPLLLGVKYKKFKGSNFQEAKKYLNYWEKYILHNFTVENNYYGWSSDQGFSVHDDIGSGNVGILAVLELLKEVNTNEKATESH</sequence>
<evidence type="ECO:0000313" key="3">
    <source>
        <dbReference type="EMBL" id="MDK6503158.1"/>
    </source>
</evidence>
<dbReference type="SUPFAM" id="SSF158745">
    <property type="entry name" value="LanC-like"/>
    <property type="match status" value="2"/>
</dbReference>
<reference evidence="3" key="1">
    <citation type="submission" date="2023-05" db="EMBL/GenBank/DDBJ databases">
        <title>Cataloging the Phylogenetic Diversity of Human Bladder Bacteria.</title>
        <authorList>
            <person name="Du J."/>
        </authorList>
    </citation>
    <scope>NUCLEOTIDE SEQUENCE</scope>
    <source>
        <strain evidence="3">UMB9226</strain>
    </source>
</reference>
<organism evidence="3 4">
    <name type="scientific">Lactobacillus crispatus</name>
    <dbReference type="NCBI Taxonomy" id="47770"/>
    <lineage>
        <taxon>Bacteria</taxon>
        <taxon>Bacillati</taxon>
        <taxon>Bacillota</taxon>
        <taxon>Bacilli</taxon>
        <taxon>Lactobacillales</taxon>
        <taxon>Lactobacillaceae</taxon>
        <taxon>Lactobacillus</taxon>
    </lineage>
</organism>
<keyword evidence="1" id="KW-0472">Membrane</keyword>
<dbReference type="SUPFAM" id="SSF56112">
    <property type="entry name" value="Protein kinase-like (PK-like)"/>
    <property type="match status" value="1"/>
</dbReference>
<dbReference type="InterPro" id="IPR011009">
    <property type="entry name" value="Kinase-like_dom_sf"/>
</dbReference>
<keyword evidence="1" id="KW-1133">Transmembrane helix</keyword>